<dbReference type="Pfam" id="PF08423">
    <property type="entry name" value="Rad51"/>
    <property type="match status" value="1"/>
</dbReference>
<keyword evidence="2" id="KW-0547">Nucleotide-binding</keyword>
<dbReference type="InterPro" id="IPR016467">
    <property type="entry name" value="DNA_recomb/repair_RecA-like"/>
</dbReference>
<dbReference type="GO" id="GO:0005524">
    <property type="term" value="F:ATP binding"/>
    <property type="evidence" value="ECO:0007669"/>
    <property type="project" value="UniProtKB-KW"/>
</dbReference>
<dbReference type="CDD" id="cd19492">
    <property type="entry name" value="Rad51C"/>
    <property type="match status" value="1"/>
</dbReference>
<dbReference type="GO" id="GO:0008821">
    <property type="term" value="F:crossover junction DNA endonuclease activity"/>
    <property type="evidence" value="ECO:0007669"/>
    <property type="project" value="TreeGrafter"/>
</dbReference>
<comment type="subcellular location">
    <subcellularLocation>
        <location evidence="1">Nucleus</location>
    </subcellularLocation>
</comment>
<dbReference type="PANTHER" id="PTHR46239">
    <property type="entry name" value="DNA REPAIR PROTEIN RAD51 HOMOLOG 3 RAD51C"/>
    <property type="match status" value="1"/>
</dbReference>
<dbReference type="VEuPathDB" id="VectorBase:ACHR002672"/>
<dbReference type="GO" id="GO:0000400">
    <property type="term" value="F:four-way junction DNA binding"/>
    <property type="evidence" value="ECO:0007669"/>
    <property type="project" value="TreeGrafter"/>
</dbReference>
<dbReference type="InterPro" id="IPR020588">
    <property type="entry name" value="RecA_ATP-bd"/>
</dbReference>
<dbReference type="PANTHER" id="PTHR46239:SF1">
    <property type="entry name" value="DNA REPAIR PROTEIN RAD51 HOMOLOG 3"/>
    <property type="match status" value="1"/>
</dbReference>
<keyword evidence="4" id="KW-0067">ATP-binding</keyword>
<evidence type="ECO:0000259" key="8">
    <source>
        <dbReference type="PROSITE" id="PS50162"/>
    </source>
</evidence>
<evidence type="ECO:0000256" key="6">
    <source>
        <dbReference type="ARBA" id="ARBA00023242"/>
    </source>
</evidence>
<accession>A0A182JVZ0</accession>
<dbReference type="InterPro" id="IPR052093">
    <property type="entry name" value="HR_Repair_Mediator"/>
</dbReference>
<reference evidence="9" key="2">
    <citation type="submission" date="2020-05" db="UniProtKB">
        <authorList>
            <consortium name="EnsemblMetazoa"/>
        </authorList>
    </citation>
    <scope>IDENTIFICATION</scope>
    <source>
        <strain evidence="9">ACHKN1017</strain>
    </source>
</reference>
<dbReference type="InterPro" id="IPR013632">
    <property type="entry name" value="Rad51_C"/>
</dbReference>
<evidence type="ECO:0000256" key="3">
    <source>
        <dbReference type="ARBA" id="ARBA00022763"/>
    </source>
</evidence>
<proteinExistence type="predicted"/>
<name>A0A182JVZ0_9DIPT</name>
<dbReference type="InterPro" id="IPR003593">
    <property type="entry name" value="AAA+_ATPase"/>
</dbReference>
<dbReference type="GO" id="GO:0140664">
    <property type="term" value="F:ATP-dependent DNA damage sensor activity"/>
    <property type="evidence" value="ECO:0007669"/>
    <property type="project" value="InterPro"/>
</dbReference>
<dbReference type="GO" id="GO:0005657">
    <property type="term" value="C:replication fork"/>
    <property type="evidence" value="ECO:0007669"/>
    <property type="project" value="TreeGrafter"/>
</dbReference>
<dbReference type="FunFam" id="3.40.50.300:FF:002382">
    <property type="entry name" value="DNA repair protein RAD51C, putative"/>
    <property type="match status" value="1"/>
</dbReference>
<keyword evidence="10" id="KW-1185">Reference proteome</keyword>
<keyword evidence="5" id="KW-0234">DNA repair</keyword>
<feature type="domain" description="RecA family profile 1" evidence="8">
    <location>
        <begin position="15"/>
        <end position="204"/>
    </location>
</feature>
<dbReference type="GO" id="GO:0033063">
    <property type="term" value="C:Rad51B-Rad51C-Rad51D-XRCC2 complex"/>
    <property type="evidence" value="ECO:0007669"/>
    <property type="project" value="TreeGrafter"/>
</dbReference>
<keyword evidence="6" id="KW-0539">Nucleus</keyword>
<dbReference type="SMART" id="SM00382">
    <property type="entry name" value="AAA"/>
    <property type="match status" value="1"/>
</dbReference>
<organism evidence="9 10">
    <name type="scientific">Anopheles christyi</name>
    <dbReference type="NCBI Taxonomy" id="43041"/>
    <lineage>
        <taxon>Eukaryota</taxon>
        <taxon>Metazoa</taxon>
        <taxon>Ecdysozoa</taxon>
        <taxon>Arthropoda</taxon>
        <taxon>Hexapoda</taxon>
        <taxon>Insecta</taxon>
        <taxon>Pterygota</taxon>
        <taxon>Neoptera</taxon>
        <taxon>Endopterygota</taxon>
        <taxon>Diptera</taxon>
        <taxon>Nematocera</taxon>
        <taxon>Culicoidea</taxon>
        <taxon>Culicidae</taxon>
        <taxon>Anophelinae</taxon>
        <taxon>Anopheles</taxon>
    </lineage>
</organism>
<dbReference type="PROSITE" id="PS50162">
    <property type="entry name" value="RECA_2"/>
    <property type="match status" value="1"/>
</dbReference>
<dbReference type="SUPFAM" id="SSF52540">
    <property type="entry name" value="P-loop containing nucleoside triphosphate hydrolases"/>
    <property type="match status" value="1"/>
</dbReference>
<dbReference type="GO" id="GO:0007131">
    <property type="term" value="P:reciprocal meiotic recombination"/>
    <property type="evidence" value="ECO:0007669"/>
    <property type="project" value="TreeGrafter"/>
</dbReference>
<dbReference type="GO" id="GO:0000707">
    <property type="term" value="P:meiotic DNA recombinase assembly"/>
    <property type="evidence" value="ECO:0007669"/>
    <property type="project" value="TreeGrafter"/>
</dbReference>
<keyword evidence="3" id="KW-0227">DNA damage</keyword>
<dbReference type="Proteomes" id="UP000075881">
    <property type="component" value="Unassembled WGS sequence"/>
</dbReference>
<evidence type="ECO:0000313" key="10">
    <source>
        <dbReference type="Proteomes" id="UP000075881"/>
    </source>
</evidence>
<dbReference type="AlphaFoldDB" id="A0A182JVZ0"/>
<evidence type="ECO:0000256" key="2">
    <source>
        <dbReference type="ARBA" id="ARBA00022741"/>
    </source>
</evidence>
<dbReference type="GO" id="GO:0033065">
    <property type="term" value="C:Rad51C-XRCC3 complex"/>
    <property type="evidence" value="ECO:0007669"/>
    <property type="project" value="TreeGrafter"/>
</dbReference>
<dbReference type="InterPro" id="IPR027417">
    <property type="entry name" value="P-loop_NTPase"/>
</dbReference>
<protein>
    <recommendedName>
        <fullName evidence="7">DNA repair protein RAD51 homolog 3</fullName>
    </recommendedName>
</protein>
<sequence>MFQKSALDLWKEEENRTGLVTFCKDLDLALGSGISEGMITELCGPPGSGKTQLCLQLSVNVQIPHQLGGLQGRAVYLDTNYGFSPQRVQEMAQACHKHCTNIALLHKLNPEETLAGFSEASALDGILYSHVTNCTQILEAIVVLQNRLYEGEKIKLIILDSLSFLVRNTITRSMKRVKRVHEILTLLHKLAHRFGCVVIVTNDVTTRISDNGDNGDRLDVPQIVSALGGSLTHKINQRIFLGRDESNFNAHSQTQPSYVASIEKGHFLPSVTVAFRIETAGIRGIKRDG</sequence>
<dbReference type="EnsemblMetazoa" id="ACHR002672-RA">
    <property type="protein sequence ID" value="ACHR002672-PA"/>
    <property type="gene ID" value="ACHR002672"/>
</dbReference>
<evidence type="ECO:0000313" key="9">
    <source>
        <dbReference type="EnsemblMetazoa" id="ACHR002672-PA"/>
    </source>
</evidence>
<dbReference type="PIRSF" id="PIRSF005856">
    <property type="entry name" value="Rad51"/>
    <property type="match status" value="1"/>
</dbReference>
<dbReference type="Gene3D" id="3.40.50.300">
    <property type="entry name" value="P-loop containing nucleotide triphosphate hydrolases"/>
    <property type="match status" value="1"/>
</dbReference>
<reference evidence="10" key="1">
    <citation type="submission" date="2013-03" db="EMBL/GenBank/DDBJ databases">
        <title>The Genome Sequence of Anopheles christyi ACHKN1017.</title>
        <authorList>
            <consortium name="The Broad Institute Genomics Platform"/>
            <person name="Neafsey D.E."/>
            <person name="Besansky N."/>
            <person name="Walker B."/>
            <person name="Young S.K."/>
            <person name="Zeng Q."/>
            <person name="Gargeya S."/>
            <person name="Fitzgerald M."/>
            <person name="Haas B."/>
            <person name="Abouelleil A."/>
            <person name="Allen A.W."/>
            <person name="Alvarado L."/>
            <person name="Arachchi H.M."/>
            <person name="Berlin A.M."/>
            <person name="Chapman S.B."/>
            <person name="Gainer-Dewar J."/>
            <person name="Goldberg J."/>
            <person name="Griggs A."/>
            <person name="Gujja S."/>
            <person name="Hansen M."/>
            <person name="Howarth C."/>
            <person name="Imamovic A."/>
            <person name="Ireland A."/>
            <person name="Larimer J."/>
            <person name="McCowan C."/>
            <person name="Murphy C."/>
            <person name="Pearson M."/>
            <person name="Poon T.W."/>
            <person name="Priest M."/>
            <person name="Roberts A."/>
            <person name="Saif S."/>
            <person name="Shea T."/>
            <person name="Sisk P."/>
            <person name="Sykes S."/>
            <person name="Wortman J."/>
            <person name="Nusbaum C."/>
            <person name="Birren B."/>
        </authorList>
    </citation>
    <scope>NUCLEOTIDE SEQUENCE [LARGE SCALE GENOMIC DNA]</scope>
    <source>
        <strain evidence="10">ACHKN1017</strain>
    </source>
</reference>
<evidence type="ECO:0000256" key="7">
    <source>
        <dbReference type="ARBA" id="ARBA00040674"/>
    </source>
</evidence>
<evidence type="ECO:0000256" key="4">
    <source>
        <dbReference type="ARBA" id="ARBA00022840"/>
    </source>
</evidence>
<evidence type="ECO:0000256" key="5">
    <source>
        <dbReference type="ARBA" id="ARBA00023204"/>
    </source>
</evidence>
<dbReference type="STRING" id="43041.A0A182JVZ0"/>
<evidence type="ECO:0000256" key="1">
    <source>
        <dbReference type="ARBA" id="ARBA00004123"/>
    </source>
</evidence>